<organism evidence="2 3">
    <name type="scientific">Elysia marginata</name>
    <dbReference type="NCBI Taxonomy" id="1093978"/>
    <lineage>
        <taxon>Eukaryota</taxon>
        <taxon>Metazoa</taxon>
        <taxon>Spiralia</taxon>
        <taxon>Lophotrochozoa</taxon>
        <taxon>Mollusca</taxon>
        <taxon>Gastropoda</taxon>
        <taxon>Heterobranchia</taxon>
        <taxon>Euthyneura</taxon>
        <taxon>Panpulmonata</taxon>
        <taxon>Sacoglossa</taxon>
        <taxon>Placobranchoidea</taxon>
        <taxon>Plakobranchidae</taxon>
        <taxon>Elysia</taxon>
    </lineage>
</organism>
<dbReference type="Proteomes" id="UP000762676">
    <property type="component" value="Unassembled WGS sequence"/>
</dbReference>
<dbReference type="EMBL" id="BMAT01007493">
    <property type="protein sequence ID" value="GFR65574.1"/>
    <property type="molecule type" value="Genomic_DNA"/>
</dbReference>
<proteinExistence type="predicted"/>
<protein>
    <submittedName>
        <fullName evidence="2">Uncharacterized protein</fullName>
    </submittedName>
</protein>
<gene>
    <name evidence="2" type="ORF">ElyMa_003662300</name>
</gene>
<accession>A0AAV4EXY3</accession>
<feature type="compositionally biased region" description="Basic and acidic residues" evidence="1">
    <location>
        <begin position="1"/>
        <end position="14"/>
    </location>
</feature>
<comment type="caution">
    <text evidence="2">The sequence shown here is derived from an EMBL/GenBank/DDBJ whole genome shotgun (WGS) entry which is preliminary data.</text>
</comment>
<dbReference type="AlphaFoldDB" id="A0AAV4EXY3"/>
<feature type="region of interest" description="Disordered" evidence="1">
    <location>
        <begin position="1"/>
        <end position="27"/>
    </location>
</feature>
<reference evidence="2 3" key="1">
    <citation type="journal article" date="2021" name="Elife">
        <title>Chloroplast acquisition without the gene transfer in kleptoplastic sea slugs, Plakobranchus ocellatus.</title>
        <authorList>
            <person name="Maeda T."/>
            <person name="Takahashi S."/>
            <person name="Yoshida T."/>
            <person name="Shimamura S."/>
            <person name="Takaki Y."/>
            <person name="Nagai Y."/>
            <person name="Toyoda A."/>
            <person name="Suzuki Y."/>
            <person name="Arimoto A."/>
            <person name="Ishii H."/>
            <person name="Satoh N."/>
            <person name="Nishiyama T."/>
            <person name="Hasebe M."/>
            <person name="Maruyama T."/>
            <person name="Minagawa J."/>
            <person name="Obokata J."/>
            <person name="Shigenobu S."/>
        </authorList>
    </citation>
    <scope>NUCLEOTIDE SEQUENCE [LARGE SCALE GENOMIC DNA]</scope>
</reference>
<evidence type="ECO:0000313" key="2">
    <source>
        <dbReference type="EMBL" id="GFR65574.1"/>
    </source>
</evidence>
<evidence type="ECO:0000313" key="3">
    <source>
        <dbReference type="Proteomes" id="UP000762676"/>
    </source>
</evidence>
<sequence>MKEVIRQTQTDHKGLGSSTPKWWSETESKERRDMVIDKVRQKEHFGEFKRQSNNLIKQYNPRCRRVALPARTFQSNGPTRIPHSPAVLTALFSHVELKEERNSMANCLPEESARCFRFIPKSAVRFIETEIITKLSKVYLEGRAGLPEQLLTSPVLS</sequence>
<keyword evidence="3" id="KW-1185">Reference proteome</keyword>
<evidence type="ECO:0000256" key="1">
    <source>
        <dbReference type="SAM" id="MobiDB-lite"/>
    </source>
</evidence>
<name>A0AAV4EXY3_9GAST</name>